<protein>
    <submittedName>
        <fullName evidence="2">Iron-sulfur cluster assembly accessory protein</fullName>
    </submittedName>
</protein>
<dbReference type="EMBL" id="CP056775">
    <property type="protein sequence ID" value="QRR01711.1"/>
    <property type="molecule type" value="Genomic_DNA"/>
</dbReference>
<proteinExistence type="predicted"/>
<dbReference type="Gene3D" id="2.60.300.12">
    <property type="entry name" value="HesB-like domain"/>
    <property type="match status" value="1"/>
</dbReference>
<dbReference type="InterPro" id="IPR000361">
    <property type="entry name" value="ATAP_core_dom"/>
</dbReference>
<dbReference type="Proteomes" id="UP000612680">
    <property type="component" value="Chromosome"/>
</dbReference>
<accession>A0ABX7I6H7</accession>
<dbReference type="RefSeq" id="WP_204655606.1">
    <property type="nucleotide sequence ID" value="NZ_CP056775.1"/>
</dbReference>
<dbReference type="InterPro" id="IPR050322">
    <property type="entry name" value="Fe-S_cluster_asmbl/transfer"/>
</dbReference>
<evidence type="ECO:0000313" key="3">
    <source>
        <dbReference type="Proteomes" id="UP000612680"/>
    </source>
</evidence>
<gene>
    <name evidence="2" type="ORF">HWI92_12720</name>
</gene>
<dbReference type="PANTHER" id="PTHR10072:SF41">
    <property type="entry name" value="IRON-SULFUR CLUSTER ASSEMBLY 1 HOMOLOG, MITOCHONDRIAL"/>
    <property type="match status" value="1"/>
</dbReference>
<keyword evidence="3" id="KW-1185">Reference proteome</keyword>
<name>A0ABX7I6H7_9BACT</name>
<evidence type="ECO:0000313" key="2">
    <source>
        <dbReference type="EMBL" id="QRR01711.1"/>
    </source>
</evidence>
<reference evidence="2 3" key="1">
    <citation type="submission" date="2020-06" db="EMBL/GenBank/DDBJ databases">
        <title>Dyadobacter sandarakinus sp. nov., isolated from the soil of the Arctic Yellow River Station.</title>
        <authorList>
            <person name="Zhang Y."/>
            <person name="Peng F."/>
        </authorList>
    </citation>
    <scope>NUCLEOTIDE SEQUENCE [LARGE SCALE GENOMIC DNA]</scope>
    <source>
        <strain evidence="2 3">Q3-56</strain>
    </source>
</reference>
<sequence length="98" mass="10762">MENPIQLTENARLEIRSTLQANKIPETYGLRVGMRGGACSGTFLLGFDTPTEFDQTYIIEGIKVLIDKRHLMYVIGVSVDYEEGVNGSGYTVSTAGRS</sequence>
<evidence type="ECO:0000259" key="1">
    <source>
        <dbReference type="Pfam" id="PF01521"/>
    </source>
</evidence>
<dbReference type="Pfam" id="PF01521">
    <property type="entry name" value="Fe-S_biosyn"/>
    <property type="match status" value="1"/>
</dbReference>
<dbReference type="SUPFAM" id="SSF89360">
    <property type="entry name" value="HesB-like domain"/>
    <property type="match status" value="1"/>
</dbReference>
<dbReference type="PANTHER" id="PTHR10072">
    <property type="entry name" value="IRON-SULFUR CLUSTER ASSEMBLY PROTEIN"/>
    <property type="match status" value="1"/>
</dbReference>
<organism evidence="2 3">
    <name type="scientific">Dyadobacter sandarakinus</name>
    <dbReference type="NCBI Taxonomy" id="2747268"/>
    <lineage>
        <taxon>Bacteria</taxon>
        <taxon>Pseudomonadati</taxon>
        <taxon>Bacteroidota</taxon>
        <taxon>Cytophagia</taxon>
        <taxon>Cytophagales</taxon>
        <taxon>Spirosomataceae</taxon>
        <taxon>Dyadobacter</taxon>
    </lineage>
</organism>
<feature type="domain" description="Core" evidence="1">
    <location>
        <begin position="5"/>
        <end position="89"/>
    </location>
</feature>
<dbReference type="InterPro" id="IPR035903">
    <property type="entry name" value="HesB-like_dom_sf"/>
</dbReference>